<accession>A0ABS9EQW2</accession>
<evidence type="ECO:0000256" key="1">
    <source>
        <dbReference type="SAM" id="Phobius"/>
    </source>
</evidence>
<gene>
    <name evidence="2" type="ORF">L2W38_06865</name>
</gene>
<dbReference type="RefSeq" id="WP_236099254.1">
    <property type="nucleotide sequence ID" value="NZ_JAKGUD010000005.1"/>
</dbReference>
<dbReference type="Proteomes" id="UP001200430">
    <property type="component" value="Unassembled WGS sequence"/>
</dbReference>
<reference evidence="2 3" key="1">
    <citation type="submission" date="2022-01" db="EMBL/GenBank/DDBJ databases">
        <title>Dethiosulfovibrio faecalis sp. nov., a novel proteolytic, non-sulfur-reducing bacterium isolated from a marine aquaculture solid waste bioreactor.</title>
        <authorList>
            <person name="Grabowski S."/>
            <person name="Apolinario E."/>
            <person name="Schneider N."/>
            <person name="Marshall C.W."/>
            <person name="Sowers K.R."/>
        </authorList>
    </citation>
    <scope>NUCLEOTIDE SEQUENCE [LARGE SCALE GENOMIC DNA]</scope>
    <source>
        <strain evidence="2 3">DSM 12537</strain>
    </source>
</reference>
<proteinExistence type="predicted"/>
<dbReference type="Pfam" id="PF06196">
    <property type="entry name" value="DUF997"/>
    <property type="match status" value="1"/>
</dbReference>
<keyword evidence="1" id="KW-1133">Transmembrane helix</keyword>
<evidence type="ECO:0000313" key="3">
    <source>
        <dbReference type="Proteomes" id="UP001200430"/>
    </source>
</evidence>
<protein>
    <submittedName>
        <fullName evidence="2">YhdT family protein</fullName>
    </submittedName>
</protein>
<feature type="transmembrane region" description="Helical" evidence="1">
    <location>
        <begin position="16"/>
        <end position="35"/>
    </location>
</feature>
<keyword evidence="1" id="KW-0812">Transmembrane</keyword>
<organism evidence="2 3">
    <name type="scientific">Dethiosulfovibrio marinus</name>
    <dbReference type="NCBI Taxonomy" id="133532"/>
    <lineage>
        <taxon>Bacteria</taxon>
        <taxon>Thermotogati</taxon>
        <taxon>Synergistota</taxon>
        <taxon>Synergistia</taxon>
        <taxon>Synergistales</taxon>
        <taxon>Dethiosulfovibrionaceae</taxon>
        <taxon>Dethiosulfovibrio</taxon>
    </lineage>
</organism>
<feature type="transmembrane region" description="Helical" evidence="1">
    <location>
        <begin position="55"/>
        <end position="80"/>
    </location>
</feature>
<dbReference type="PANTHER" id="PTHR39174:SF1">
    <property type="entry name" value="INNER MEMBRANE PROTEIN"/>
    <property type="match status" value="1"/>
</dbReference>
<evidence type="ECO:0000313" key="2">
    <source>
        <dbReference type="EMBL" id="MCF4142532.1"/>
    </source>
</evidence>
<dbReference type="InterPro" id="IPR010398">
    <property type="entry name" value="DUF997"/>
</dbReference>
<sequence>MFPGKHEDRRFKTARFEAICSLVLTVLYFMWWYGFAYHGTDSGPENYHYFMGFPGWFFFSCVLGPFLFCFIAWAMVNLLFKEVSLSPKEEDDGRD</sequence>
<dbReference type="EMBL" id="JAKGUD010000005">
    <property type="protein sequence ID" value="MCF4142532.1"/>
    <property type="molecule type" value="Genomic_DNA"/>
</dbReference>
<keyword evidence="1" id="KW-0472">Membrane</keyword>
<comment type="caution">
    <text evidence="2">The sequence shown here is derived from an EMBL/GenBank/DDBJ whole genome shotgun (WGS) entry which is preliminary data.</text>
</comment>
<name>A0ABS9EQW2_9BACT</name>
<keyword evidence="3" id="KW-1185">Reference proteome</keyword>
<dbReference type="PANTHER" id="PTHR39174">
    <property type="entry name" value="INNER MEMBRANE PROTEIN-RELATED"/>
    <property type="match status" value="1"/>
</dbReference>